<comment type="similarity">
    <text evidence="6">Belongs to the UPF0316 family.</text>
</comment>
<feature type="transmembrane region" description="Helical" evidence="6">
    <location>
        <begin position="6"/>
        <end position="22"/>
    </location>
</feature>
<name>A0A0X8FFD5_9LACT</name>
<organism evidence="11 12">
    <name type="scientific">Aerococcus urinae</name>
    <dbReference type="NCBI Taxonomy" id="1376"/>
    <lineage>
        <taxon>Bacteria</taxon>
        <taxon>Bacillati</taxon>
        <taxon>Bacillota</taxon>
        <taxon>Bacilli</taxon>
        <taxon>Lactobacillales</taxon>
        <taxon>Aerococcaceae</taxon>
        <taxon>Aerococcus</taxon>
    </lineage>
</organism>
<dbReference type="GeneID" id="35766946"/>
<keyword evidence="4 6" id="KW-1133">Transmembrane helix</keyword>
<dbReference type="Proteomes" id="UP001069145">
    <property type="component" value="Unassembled WGS sequence"/>
</dbReference>
<dbReference type="Pfam" id="PF10035">
    <property type="entry name" value="DUF2179"/>
    <property type="match status" value="1"/>
</dbReference>
<dbReference type="InterPro" id="IPR019264">
    <property type="entry name" value="DUF2179"/>
</dbReference>
<feature type="transmembrane region" description="Helical" evidence="6">
    <location>
        <begin position="60"/>
        <end position="80"/>
    </location>
</feature>
<dbReference type="InterPro" id="IPR022930">
    <property type="entry name" value="UPF0316"/>
</dbReference>
<feature type="compositionally biased region" description="Basic and acidic residues" evidence="7">
    <location>
        <begin position="187"/>
        <end position="198"/>
    </location>
</feature>
<evidence type="ECO:0000313" key="10">
    <source>
        <dbReference type="EMBL" id="MCY3052762.1"/>
    </source>
</evidence>
<keyword evidence="2 6" id="KW-1003">Cell membrane</keyword>
<evidence type="ECO:0000256" key="1">
    <source>
        <dbReference type="ARBA" id="ARBA00004651"/>
    </source>
</evidence>
<reference evidence="11 12" key="1">
    <citation type="submission" date="2020-12" db="EMBL/GenBank/DDBJ databases">
        <title>FDA dAtabase for Regulatory Grade micrObial Sequences (FDA-ARGOS): Supporting development and validation of Infectious Disease Dx tests.</title>
        <authorList>
            <person name="Sproer C."/>
            <person name="Gronow S."/>
            <person name="Severitt S."/>
            <person name="Schroder I."/>
            <person name="Tallon L."/>
            <person name="Sadzewicz L."/>
            <person name="Zhao X."/>
            <person name="Boylan J."/>
            <person name="Ott S."/>
            <person name="Bowen H."/>
            <person name="Vavikolanu K."/>
            <person name="Mehta A."/>
            <person name="Aluvathingal J."/>
            <person name="Nadendla S."/>
            <person name="Lowell S."/>
            <person name="Myers T."/>
            <person name="Yan Y."/>
            <person name="Sichtig H."/>
        </authorList>
    </citation>
    <scope>NUCLEOTIDE SEQUENCE [LARGE SCALE GENOMIC DNA]</scope>
    <source>
        <strain evidence="11 12">FDAARGOS_911</strain>
    </source>
</reference>
<feature type="region of interest" description="Disordered" evidence="7">
    <location>
        <begin position="172"/>
        <end position="198"/>
    </location>
</feature>
<dbReference type="Pfam" id="PF18955">
    <property type="entry name" value="DUF5698"/>
    <property type="match status" value="1"/>
</dbReference>
<keyword evidence="13" id="KW-1185">Reference proteome</keyword>
<feature type="domain" description="DUF5698" evidence="9">
    <location>
        <begin position="21"/>
        <end position="78"/>
    </location>
</feature>
<dbReference type="Proteomes" id="UP000594771">
    <property type="component" value="Chromosome"/>
</dbReference>
<dbReference type="KEGG" id="aun:AWM73_07195"/>
<evidence type="ECO:0000256" key="4">
    <source>
        <dbReference type="ARBA" id="ARBA00022989"/>
    </source>
</evidence>
<feature type="transmembrane region" description="Helical" evidence="6">
    <location>
        <begin position="34"/>
        <end position="54"/>
    </location>
</feature>
<dbReference type="PANTHER" id="PTHR40060">
    <property type="entry name" value="UPF0316 PROTEIN YEBE"/>
    <property type="match status" value="1"/>
</dbReference>
<feature type="compositionally biased region" description="Basic residues" evidence="7">
    <location>
        <begin position="172"/>
        <end position="186"/>
    </location>
</feature>
<dbReference type="AlphaFoldDB" id="A0A0X8FFD5"/>
<dbReference type="HAMAP" id="MF_01515">
    <property type="entry name" value="UPF0316"/>
    <property type="match status" value="1"/>
</dbReference>
<evidence type="ECO:0000256" key="2">
    <source>
        <dbReference type="ARBA" id="ARBA00022475"/>
    </source>
</evidence>
<proteinExistence type="inferred from homology"/>
<evidence type="ECO:0000256" key="3">
    <source>
        <dbReference type="ARBA" id="ARBA00022692"/>
    </source>
</evidence>
<evidence type="ECO:0000256" key="5">
    <source>
        <dbReference type="ARBA" id="ARBA00023136"/>
    </source>
</evidence>
<evidence type="ECO:0000259" key="8">
    <source>
        <dbReference type="Pfam" id="PF10035"/>
    </source>
</evidence>
<evidence type="ECO:0000313" key="11">
    <source>
        <dbReference type="EMBL" id="QPS02020.1"/>
    </source>
</evidence>
<sequence length="198" mass="22628">MNLYILLFIFGINLIYIMLNTIRTLLAMRGYRSIAPFIAMIEVTIYTIGLSVVMKYLDTPIYLVVYALGYGIGIYLGILLEDKIALGHAVIQIFTQSTDNHLAQSLRQQGYGVTVQTGYGRDGDRLIMTVLTPRSREQQVCRTIEAIDPKVFYISYDAKYIHGGFWTKRLRPSLPHPRKPMRKKSKRQGEDESKDKGD</sequence>
<keyword evidence="5 6" id="KW-0472">Membrane</keyword>
<evidence type="ECO:0000313" key="12">
    <source>
        <dbReference type="Proteomes" id="UP000594771"/>
    </source>
</evidence>
<dbReference type="OrthoDB" id="48231at2"/>
<dbReference type="RefSeq" id="WP_060778712.1">
    <property type="nucleotide sequence ID" value="NZ_CAJHLF010000011.1"/>
</dbReference>
<dbReference type="NCBIfam" id="NF003194">
    <property type="entry name" value="PRK04164.1-5"/>
    <property type="match status" value="1"/>
</dbReference>
<dbReference type="EMBL" id="JAOTML010000002">
    <property type="protein sequence ID" value="MCY3052762.1"/>
    <property type="molecule type" value="Genomic_DNA"/>
</dbReference>
<dbReference type="EMBL" id="CP065662">
    <property type="protein sequence ID" value="QPS02020.1"/>
    <property type="molecule type" value="Genomic_DNA"/>
</dbReference>
<accession>A0A0X8FFD5</accession>
<evidence type="ECO:0000259" key="9">
    <source>
        <dbReference type="Pfam" id="PF18955"/>
    </source>
</evidence>
<comment type="subcellular location">
    <subcellularLocation>
        <location evidence="1 6">Cell membrane</location>
        <topology evidence="1 6">Multi-pass membrane protein</topology>
    </subcellularLocation>
</comment>
<dbReference type="InterPro" id="IPR044035">
    <property type="entry name" value="DUF5698"/>
</dbReference>
<keyword evidence="3 6" id="KW-0812">Transmembrane</keyword>
<evidence type="ECO:0000256" key="6">
    <source>
        <dbReference type="HAMAP-Rule" id="MF_01515"/>
    </source>
</evidence>
<evidence type="ECO:0000313" key="13">
    <source>
        <dbReference type="Proteomes" id="UP001069145"/>
    </source>
</evidence>
<reference evidence="10" key="2">
    <citation type="submission" date="2022-09" db="EMBL/GenBank/DDBJ databases">
        <title>Aerococcus urinae taxonomy study.</title>
        <authorList>
            <person name="Christensen J."/>
            <person name="Senneby E."/>
        </authorList>
    </citation>
    <scope>NUCLEOTIDE SEQUENCE</scope>
    <source>
        <strain evidence="10">NLD-066-U95</strain>
    </source>
</reference>
<dbReference type="CDD" id="cd16381">
    <property type="entry name" value="YitT_C_like_1"/>
    <property type="match status" value="1"/>
</dbReference>
<dbReference type="PANTHER" id="PTHR40060:SF1">
    <property type="entry name" value="UPF0316 PROTEIN YEBE"/>
    <property type="match status" value="1"/>
</dbReference>
<dbReference type="GO" id="GO:0005886">
    <property type="term" value="C:plasma membrane"/>
    <property type="evidence" value="ECO:0007669"/>
    <property type="project" value="UniProtKB-SubCell"/>
</dbReference>
<evidence type="ECO:0000256" key="7">
    <source>
        <dbReference type="SAM" id="MobiDB-lite"/>
    </source>
</evidence>
<feature type="domain" description="DUF2179" evidence="8">
    <location>
        <begin position="111"/>
        <end position="163"/>
    </location>
</feature>
<gene>
    <name evidence="11" type="ORF">I6G68_02825</name>
    <name evidence="10" type="ORF">ODY43_02030</name>
</gene>
<protein>
    <recommendedName>
        <fullName evidence="6">UPF0316 protein I6G68_02825</fullName>
    </recommendedName>
</protein>